<gene>
    <name evidence="2" type="ORF">M8T91_14695</name>
</gene>
<feature type="chain" id="PRO_5046723286" description="Secreted protein" evidence="1">
    <location>
        <begin position="26"/>
        <end position="89"/>
    </location>
</feature>
<accession>A0ABY9EEG0</accession>
<keyword evidence="1" id="KW-0732">Signal</keyword>
<feature type="signal peptide" evidence="1">
    <location>
        <begin position="1"/>
        <end position="25"/>
    </location>
</feature>
<evidence type="ECO:0008006" key="4">
    <source>
        <dbReference type="Google" id="ProtNLM"/>
    </source>
</evidence>
<evidence type="ECO:0000256" key="1">
    <source>
        <dbReference type="SAM" id="SignalP"/>
    </source>
</evidence>
<reference evidence="2 3" key="1">
    <citation type="submission" date="2022-05" db="EMBL/GenBank/DDBJ databases">
        <title>Microbulbifer sp. nov., isolated from sponge.</title>
        <authorList>
            <person name="Gao L."/>
        </authorList>
    </citation>
    <scope>NUCLEOTIDE SEQUENCE [LARGE SCALE GENOMIC DNA]</scope>
    <source>
        <strain evidence="2 3">MI-G</strain>
    </source>
</reference>
<keyword evidence="3" id="KW-1185">Reference proteome</keyword>
<proteinExistence type="predicted"/>
<dbReference type="PROSITE" id="PS51257">
    <property type="entry name" value="PROKAR_LIPOPROTEIN"/>
    <property type="match status" value="1"/>
</dbReference>
<organism evidence="2 3">
    <name type="scientific">Microbulbifer spongiae</name>
    <dbReference type="NCBI Taxonomy" id="2944933"/>
    <lineage>
        <taxon>Bacteria</taxon>
        <taxon>Pseudomonadati</taxon>
        <taxon>Pseudomonadota</taxon>
        <taxon>Gammaproteobacteria</taxon>
        <taxon>Cellvibrionales</taxon>
        <taxon>Microbulbiferaceae</taxon>
        <taxon>Microbulbifer</taxon>
    </lineage>
</organism>
<dbReference type="EMBL" id="CP098023">
    <property type="protein sequence ID" value="WKD49131.1"/>
    <property type="molecule type" value="Genomic_DNA"/>
</dbReference>
<evidence type="ECO:0000313" key="2">
    <source>
        <dbReference type="EMBL" id="WKD49131.1"/>
    </source>
</evidence>
<evidence type="ECO:0000313" key="3">
    <source>
        <dbReference type="Proteomes" id="UP001321520"/>
    </source>
</evidence>
<dbReference type="RefSeq" id="WP_301414919.1">
    <property type="nucleotide sequence ID" value="NZ_CP098023.1"/>
</dbReference>
<name>A0ABY9EEG0_9GAMM</name>
<dbReference type="Proteomes" id="UP001321520">
    <property type="component" value="Chromosome"/>
</dbReference>
<sequence>MRLSGRFALPFLLVLVMQGCLFVPAEDVEGEDPFYFETGTDGQSTSFAEMGSYDSKYLQPSPASFQCVTECADSMYNSVTWFFPIMRVY</sequence>
<protein>
    <recommendedName>
        <fullName evidence="4">Secreted protein</fullName>
    </recommendedName>
</protein>